<evidence type="ECO:0000313" key="1">
    <source>
        <dbReference type="EMBL" id="KAF6208473.1"/>
    </source>
</evidence>
<organism evidence="1 2">
    <name type="scientific">Apolygus lucorum</name>
    <name type="common">Small green plant bug</name>
    <name type="synonym">Lygocoris lucorum</name>
    <dbReference type="NCBI Taxonomy" id="248454"/>
    <lineage>
        <taxon>Eukaryota</taxon>
        <taxon>Metazoa</taxon>
        <taxon>Ecdysozoa</taxon>
        <taxon>Arthropoda</taxon>
        <taxon>Hexapoda</taxon>
        <taxon>Insecta</taxon>
        <taxon>Pterygota</taxon>
        <taxon>Neoptera</taxon>
        <taxon>Paraneoptera</taxon>
        <taxon>Hemiptera</taxon>
        <taxon>Heteroptera</taxon>
        <taxon>Panheteroptera</taxon>
        <taxon>Cimicomorpha</taxon>
        <taxon>Miridae</taxon>
        <taxon>Mirini</taxon>
        <taxon>Apolygus</taxon>
    </lineage>
</organism>
<dbReference type="AlphaFoldDB" id="A0A8S9XHK2"/>
<sequence length="241" mass="27034">MYGSLYIFIWQTLLEGLDNAANMTDFSEFKHQHGLLENLCAAICHVCCFIQPGDSSELQELLDFRLDFLCTHLRQCQERVAPEQAGAILQATNHIESISKSCPEDRLTTPGDSSSQDLSSQGITRLRKYSLVYGNCPGFIHQATALLKIFPLRKSLDSKTAVWCKETVQLEYIRRQLFSRSFLSGNHSTQKLQSGWSRHVGGGCRYFLEETKLDSDPRRCSRGCWGEAGGVGDALWVTGSE</sequence>
<evidence type="ECO:0000313" key="2">
    <source>
        <dbReference type="Proteomes" id="UP000466442"/>
    </source>
</evidence>
<dbReference type="Proteomes" id="UP000466442">
    <property type="component" value="Unassembled WGS sequence"/>
</dbReference>
<dbReference type="EMBL" id="WIXP02000007">
    <property type="protein sequence ID" value="KAF6208473.1"/>
    <property type="molecule type" value="Genomic_DNA"/>
</dbReference>
<reference evidence="1" key="1">
    <citation type="journal article" date="2021" name="Mol. Ecol. Resour.">
        <title>Apolygus lucorum genome provides insights into omnivorousness and mesophyll feeding.</title>
        <authorList>
            <person name="Liu Y."/>
            <person name="Liu H."/>
            <person name="Wang H."/>
            <person name="Huang T."/>
            <person name="Liu B."/>
            <person name="Yang B."/>
            <person name="Yin L."/>
            <person name="Li B."/>
            <person name="Zhang Y."/>
            <person name="Zhang S."/>
            <person name="Jiang F."/>
            <person name="Zhang X."/>
            <person name="Ren Y."/>
            <person name="Wang B."/>
            <person name="Wang S."/>
            <person name="Lu Y."/>
            <person name="Wu K."/>
            <person name="Fan W."/>
            <person name="Wang G."/>
        </authorList>
    </citation>
    <scope>NUCLEOTIDE SEQUENCE</scope>
    <source>
        <strain evidence="1">12Hb</strain>
    </source>
</reference>
<comment type="caution">
    <text evidence="1">The sequence shown here is derived from an EMBL/GenBank/DDBJ whole genome shotgun (WGS) entry which is preliminary data.</text>
</comment>
<gene>
    <name evidence="1" type="ORF">GE061_016929</name>
</gene>
<proteinExistence type="predicted"/>
<name>A0A8S9XHK2_APOLU</name>
<protein>
    <submittedName>
        <fullName evidence="1">Uncharacterized protein</fullName>
    </submittedName>
</protein>
<keyword evidence="2" id="KW-1185">Reference proteome</keyword>
<dbReference type="OrthoDB" id="66533at2759"/>
<accession>A0A8S9XHK2</accession>